<dbReference type="Proteomes" id="UP000268727">
    <property type="component" value="Unassembled WGS sequence"/>
</dbReference>
<protein>
    <submittedName>
        <fullName evidence="2">Pyridoxamine 5'-phosphate oxidase</fullName>
    </submittedName>
</protein>
<dbReference type="AlphaFoldDB" id="A0A3N1H3N6"/>
<dbReference type="OrthoDB" id="156845at2"/>
<evidence type="ECO:0000259" key="1">
    <source>
        <dbReference type="Pfam" id="PF01243"/>
    </source>
</evidence>
<dbReference type="SUPFAM" id="SSF50475">
    <property type="entry name" value="FMN-binding split barrel"/>
    <property type="match status" value="1"/>
</dbReference>
<dbReference type="InterPro" id="IPR011576">
    <property type="entry name" value="Pyridox_Oxase_N"/>
</dbReference>
<dbReference type="Pfam" id="PF01243">
    <property type="entry name" value="PNPOx_N"/>
    <property type="match status" value="1"/>
</dbReference>
<gene>
    <name evidence="2" type="ORF">EDD40_2415</name>
</gene>
<comment type="caution">
    <text evidence="2">The sequence shown here is derived from an EMBL/GenBank/DDBJ whole genome shotgun (WGS) entry which is preliminary data.</text>
</comment>
<organism evidence="2 3">
    <name type="scientific">Saccharothrix texasensis</name>
    <dbReference type="NCBI Taxonomy" id="103734"/>
    <lineage>
        <taxon>Bacteria</taxon>
        <taxon>Bacillati</taxon>
        <taxon>Actinomycetota</taxon>
        <taxon>Actinomycetes</taxon>
        <taxon>Pseudonocardiales</taxon>
        <taxon>Pseudonocardiaceae</taxon>
        <taxon>Saccharothrix</taxon>
    </lineage>
</organism>
<sequence length="202" mass="21840">MKYHEIVDMVNTDPVIQTLMAEPIPIRLAYLGLDGAPRSVPINHVWNGKAFLFATPNLAYKVRAIEANPRVAFTLDVGAGRPGRETRAKVSALIGPPPAAYDFAPIAIHGRGVATVEMTPGVPQEHLDASRRMIGDDEKWAEWARVRRAETSGMALITIVPTHLVVVDFVTRFPPPADVNVTAFGADQLDAATGRVKAAESV</sequence>
<dbReference type="Gene3D" id="2.30.110.10">
    <property type="entry name" value="Electron Transport, Fmn-binding Protein, Chain A"/>
    <property type="match status" value="1"/>
</dbReference>
<feature type="domain" description="Pyridoxamine 5'-phosphate oxidase N-terminal" evidence="1">
    <location>
        <begin position="14"/>
        <end position="83"/>
    </location>
</feature>
<accession>A0A3N1H3N6</accession>
<keyword evidence="3" id="KW-1185">Reference proteome</keyword>
<evidence type="ECO:0000313" key="3">
    <source>
        <dbReference type="Proteomes" id="UP000268727"/>
    </source>
</evidence>
<name>A0A3N1H3N6_9PSEU</name>
<evidence type="ECO:0000313" key="2">
    <source>
        <dbReference type="EMBL" id="ROP37127.1"/>
    </source>
</evidence>
<proteinExistence type="predicted"/>
<dbReference type="InterPro" id="IPR012349">
    <property type="entry name" value="Split_barrel_FMN-bd"/>
</dbReference>
<dbReference type="EMBL" id="RJKM01000001">
    <property type="protein sequence ID" value="ROP37127.1"/>
    <property type="molecule type" value="Genomic_DNA"/>
</dbReference>
<dbReference type="RefSeq" id="WP_123742976.1">
    <property type="nucleotide sequence ID" value="NZ_RJKM01000001.1"/>
</dbReference>
<reference evidence="2 3" key="1">
    <citation type="submission" date="2018-11" db="EMBL/GenBank/DDBJ databases">
        <title>Sequencing the genomes of 1000 actinobacteria strains.</title>
        <authorList>
            <person name="Klenk H.-P."/>
        </authorList>
    </citation>
    <scope>NUCLEOTIDE SEQUENCE [LARGE SCALE GENOMIC DNA]</scope>
    <source>
        <strain evidence="2 3">DSM 44231</strain>
    </source>
</reference>